<accession>A0A8D8L5E6</accession>
<dbReference type="AlphaFoldDB" id="A0A8D8L5E6"/>
<dbReference type="EMBL" id="HBUE01350465">
    <property type="protein sequence ID" value="CAG6602846.1"/>
    <property type="molecule type" value="Transcribed_RNA"/>
</dbReference>
<reference evidence="2" key="1">
    <citation type="submission" date="2021-05" db="EMBL/GenBank/DDBJ databases">
        <authorList>
            <person name="Alioto T."/>
            <person name="Alioto T."/>
            <person name="Gomez Garrido J."/>
        </authorList>
    </citation>
    <scope>NUCLEOTIDE SEQUENCE</scope>
</reference>
<proteinExistence type="predicted"/>
<sequence length="198" mass="22087">MGTGWAGQQPFRWNRRDELLRTSSLACQVGIVGDLERFQPGHARLGRKLRRLPTPFKAGIPRVIATPIQRGLVNRLLSDLRVLGQKLFRVKVPIIIVLLLFLYSNQLLLDRKAFTLSSRCSRLALLDLLLQLLLLVVQDATGADRGRIRRQAQPREEAGAAFAQQSVILDARNFVLEEGFNVDDAAGADLRVVVVAET</sequence>
<keyword evidence="1" id="KW-0472">Membrane</keyword>
<feature type="transmembrane region" description="Helical" evidence="1">
    <location>
        <begin position="87"/>
        <end position="103"/>
    </location>
</feature>
<dbReference type="EMBL" id="HBUE01243366">
    <property type="protein sequence ID" value="CAG6550552.1"/>
    <property type="molecule type" value="Transcribed_RNA"/>
</dbReference>
<protein>
    <submittedName>
        <fullName evidence="2">(northern house mosquito) hypothetical protein</fullName>
    </submittedName>
</protein>
<keyword evidence="1" id="KW-1133">Transmembrane helix</keyword>
<keyword evidence="1" id="KW-0812">Transmembrane</keyword>
<evidence type="ECO:0000256" key="1">
    <source>
        <dbReference type="SAM" id="Phobius"/>
    </source>
</evidence>
<evidence type="ECO:0000313" key="2">
    <source>
        <dbReference type="EMBL" id="CAG6602846.1"/>
    </source>
</evidence>
<organism evidence="2">
    <name type="scientific">Culex pipiens</name>
    <name type="common">House mosquito</name>
    <dbReference type="NCBI Taxonomy" id="7175"/>
    <lineage>
        <taxon>Eukaryota</taxon>
        <taxon>Metazoa</taxon>
        <taxon>Ecdysozoa</taxon>
        <taxon>Arthropoda</taxon>
        <taxon>Hexapoda</taxon>
        <taxon>Insecta</taxon>
        <taxon>Pterygota</taxon>
        <taxon>Neoptera</taxon>
        <taxon>Endopterygota</taxon>
        <taxon>Diptera</taxon>
        <taxon>Nematocera</taxon>
        <taxon>Culicoidea</taxon>
        <taxon>Culicidae</taxon>
        <taxon>Culicinae</taxon>
        <taxon>Culicini</taxon>
        <taxon>Culex</taxon>
        <taxon>Culex</taxon>
    </lineage>
</organism>
<name>A0A8D8L5E6_CULPI</name>